<accession>A0A520KYT1</accession>
<dbReference type="CDD" id="cd02204">
    <property type="entry name" value="PurL_repeat2"/>
    <property type="match status" value="1"/>
</dbReference>
<dbReference type="InterPro" id="IPR010074">
    <property type="entry name" value="PRibForGlyAmidine_synth_PurL"/>
</dbReference>
<organism evidence="12 13">
    <name type="scientific">Candidatus Methanolliviera hydrocarbonicum</name>
    <dbReference type="NCBI Taxonomy" id="2491085"/>
    <lineage>
        <taxon>Archaea</taxon>
        <taxon>Methanobacteriati</taxon>
        <taxon>Methanobacteriota</taxon>
        <taxon>Candidatus Methanoliparia</taxon>
        <taxon>Candidatus Methanoliparales</taxon>
        <taxon>Candidatus Methanollivieraceae</taxon>
        <taxon>Candidatus Methanolliviera</taxon>
    </lineage>
</organism>
<feature type="binding site" evidence="8">
    <location>
        <begin position="110"/>
        <end position="113"/>
    </location>
    <ligand>
        <name>substrate</name>
    </ligand>
</feature>
<dbReference type="UniPathway" id="UPA00074">
    <property type="reaction ID" value="UER00128"/>
</dbReference>
<dbReference type="GO" id="GO:0005524">
    <property type="term" value="F:ATP binding"/>
    <property type="evidence" value="ECO:0007669"/>
    <property type="project" value="UniProtKB-UniRule"/>
</dbReference>
<comment type="catalytic activity">
    <reaction evidence="8">
        <text>N(2)-formyl-N(1)-(5-phospho-beta-D-ribosyl)glycinamide + L-glutamine + ATP + H2O = 2-formamido-N(1)-(5-O-phospho-beta-D-ribosyl)acetamidine + L-glutamate + ADP + phosphate + H(+)</text>
        <dbReference type="Rhea" id="RHEA:17129"/>
        <dbReference type="ChEBI" id="CHEBI:15377"/>
        <dbReference type="ChEBI" id="CHEBI:15378"/>
        <dbReference type="ChEBI" id="CHEBI:29985"/>
        <dbReference type="ChEBI" id="CHEBI:30616"/>
        <dbReference type="ChEBI" id="CHEBI:43474"/>
        <dbReference type="ChEBI" id="CHEBI:58359"/>
        <dbReference type="ChEBI" id="CHEBI:147286"/>
        <dbReference type="ChEBI" id="CHEBI:147287"/>
        <dbReference type="ChEBI" id="CHEBI:456216"/>
        <dbReference type="EC" id="6.3.5.3"/>
    </reaction>
</comment>
<evidence type="ECO:0000256" key="3">
    <source>
        <dbReference type="ARBA" id="ARBA00022723"/>
    </source>
</evidence>
<evidence type="ECO:0000313" key="13">
    <source>
        <dbReference type="Proteomes" id="UP000320766"/>
    </source>
</evidence>
<comment type="function">
    <text evidence="8">Part of the phosphoribosylformylglycinamidine synthase complex involved in the purines biosynthetic pathway. Catalyzes the ATP-dependent conversion of formylglycinamide ribonucleotide (FGAR) and glutamine to yield formylglycinamidine ribonucleotide (FGAM) and glutamate. The FGAM synthase complex is composed of three subunits. PurQ produces an ammonia molecule by converting glutamine to glutamate. PurL transfers the ammonia molecule to FGAR to form FGAM in an ATP-dependent manner. PurS interacts with PurQ and PurL and is thought to assist in the transfer of the ammonia molecule from PurQ to PurL.</text>
</comment>
<evidence type="ECO:0000256" key="1">
    <source>
        <dbReference type="ARBA" id="ARBA00022490"/>
    </source>
</evidence>
<dbReference type="InterPro" id="IPR041609">
    <property type="entry name" value="PurL_linker"/>
</dbReference>
<comment type="pathway">
    <text evidence="8">Purine metabolism; IMP biosynthesis via de novo pathway; 5-amino-1-(5-phospho-D-ribosyl)imidazole from N(2)-formyl-N(1)-(5-phospho-D-ribosyl)glycinamide: step 1/2.</text>
</comment>
<dbReference type="PANTHER" id="PTHR43555">
    <property type="entry name" value="PHOSPHORIBOSYLFORMYLGLYCINAMIDINE SYNTHASE SUBUNIT PURL"/>
    <property type="match status" value="1"/>
</dbReference>
<dbReference type="InterPro" id="IPR036676">
    <property type="entry name" value="PurM-like_C_sf"/>
</dbReference>
<comment type="subunit">
    <text evidence="8">Monomer. Part of the FGAM synthase complex composed of 1 PurL, 1 PurQ and 2 PurS subunits.</text>
</comment>
<gene>
    <name evidence="8 12" type="primary">purL</name>
    <name evidence="12" type="ORF">EF807_02585</name>
</gene>
<feature type="binding site" evidence="8">
    <location>
        <position position="68"/>
    </location>
    <ligand>
        <name>ATP</name>
        <dbReference type="ChEBI" id="CHEBI:30616"/>
    </ligand>
</feature>
<dbReference type="Gene3D" id="3.30.1330.10">
    <property type="entry name" value="PurM-like, N-terminal domain"/>
    <property type="match status" value="2"/>
</dbReference>
<evidence type="ECO:0000256" key="7">
    <source>
        <dbReference type="ARBA" id="ARBA00022842"/>
    </source>
</evidence>
<dbReference type="SUPFAM" id="SSF56042">
    <property type="entry name" value="PurM C-terminal domain-like"/>
    <property type="match status" value="2"/>
</dbReference>
<reference evidence="12 13" key="1">
    <citation type="journal article" date="2019" name="Nat. Microbiol.">
        <title>Wide diversity of methane and short-chain alkane metabolisms in uncultured archaea.</title>
        <authorList>
            <person name="Borrel G."/>
            <person name="Adam P.S."/>
            <person name="McKay L.J."/>
            <person name="Chen L.X."/>
            <person name="Sierra-Garcia I.N."/>
            <person name="Sieber C.M."/>
            <person name="Letourneur Q."/>
            <person name="Ghozlane A."/>
            <person name="Andersen G.L."/>
            <person name="Li W.J."/>
            <person name="Hallam S.J."/>
            <person name="Muyzer G."/>
            <person name="de Oliveira V.M."/>
            <person name="Inskeep W.P."/>
            <person name="Banfield J.F."/>
            <person name="Gribaldo S."/>
        </authorList>
    </citation>
    <scope>NUCLEOTIDE SEQUENCE [LARGE SCALE GENOMIC DNA]</scope>
    <source>
        <strain evidence="12">NM1b</strain>
    </source>
</reference>
<dbReference type="GO" id="GO:0000287">
    <property type="term" value="F:magnesium ion binding"/>
    <property type="evidence" value="ECO:0007669"/>
    <property type="project" value="UniProtKB-UniRule"/>
</dbReference>
<evidence type="ECO:0000313" key="12">
    <source>
        <dbReference type="EMBL" id="RZN71056.1"/>
    </source>
</evidence>
<feature type="binding site" evidence="8">
    <location>
        <position position="515"/>
    </location>
    <ligand>
        <name>ATP</name>
        <dbReference type="ChEBI" id="CHEBI:30616"/>
    </ligand>
</feature>
<feature type="domain" description="PurM-like C-terminal" evidence="10">
    <location>
        <begin position="216"/>
        <end position="370"/>
    </location>
</feature>
<dbReference type="EC" id="6.3.5.3" evidence="8"/>
<dbReference type="NCBIfam" id="TIGR01736">
    <property type="entry name" value="FGAM_synth_II"/>
    <property type="match status" value="1"/>
</dbReference>
<feature type="binding site" evidence="8">
    <location>
        <position position="133"/>
    </location>
    <ligand>
        <name>Mg(2+)</name>
        <dbReference type="ChEBI" id="CHEBI:18420"/>
        <label>2</label>
    </ligand>
</feature>
<dbReference type="GO" id="GO:0005737">
    <property type="term" value="C:cytoplasm"/>
    <property type="evidence" value="ECO:0007669"/>
    <property type="project" value="UniProtKB-SubCell"/>
</dbReference>
<evidence type="ECO:0000256" key="5">
    <source>
        <dbReference type="ARBA" id="ARBA00022755"/>
    </source>
</evidence>
<comment type="subcellular location">
    <subcellularLocation>
        <location evidence="8">Cytoplasm</location>
    </subcellularLocation>
</comment>
<evidence type="ECO:0000256" key="8">
    <source>
        <dbReference type="HAMAP-Rule" id="MF_00420"/>
    </source>
</evidence>
<dbReference type="Pfam" id="PF00586">
    <property type="entry name" value="AIRS"/>
    <property type="match status" value="2"/>
</dbReference>
<comment type="similarity">
    <text evidence="8">Belongs to the FGAMS family.</text>
</comment>
<feature type="binding site" evidence="8">
    <location>
        <position position="132"/>
    </location>
    <ligand>
        <name>substrate</name>
    </ligand>
</feature>
<keyword evidence="1 8" id="KW-0963">Cytoplasm</keyword>
<evidence type="ECO:0000256" key="6">
    <source>
        <dbReference type="ARBA" id="ARBA00022840"/>
    </source>
</evidence>
<feature type="binding site" evidence="8">
    <location>
        <begin position="327"/>
        <end position="329"/>
    </location>
    <ligand>
        <name>substrate</name>
    </ligand>
</feature>
<evidence type="ECO:0000256" key="4">
    <source>
        <dbReference type="ARBA" id="ARBA00022741"/>
    </source>
</evidence>
<dbReference type="NCBIfam" id="NF002290">
    <property type="entry name" value="PRK01213.1"/>
    <property type="match status" value="1"/>
</dbReference>
<keyword evidence="2 8" id="KW-0436">Ligase</keyword>
<dbReference type="InterPro" id="IPR010918">
    <property type="entry name" value="PurM-like_C_dom"/>
</dbReference>
<feature type="binding site" evidence="8">
    <location>
        <position position="283"/>
    </location>
    <ligand>
        <name>Mg(2+)</name>
        <dbReference type="ChEBI" id="CHEBI:18420"/>
        <label>2</label>
    </ligand>
</feature>
<evidence type="ECO:0000259" key="10">
    <source>
        <dbReference type="Pfam" id="PF02769"/>
    </source>
</evidence>
<feature type="binding site" evidence="8">
    <location>
        <position position="553"/>
    </location>
    <ligand>
        <name>Mg(2+)</name>
        <dbReference type="ChEBI" id="CHEBI:18420"/>
        <label>1</label>
    </ligand>
</feature>
<dbReference type="HAMAP" id="MF_00420">
    <property type="entry name" value="PurL_2"/>
    <property type="match status" value="1"/>
</dbReference>
<feature type="domain" description="PurM-like N-terminal" evidence="9">
    <location>
        <begin position="458"/>
        <end position="577"/>
    </location>
</feature>
<dbReference type="EMBL" id="RXIL01000046">
    <property type="protein sequence ID" value="RZN71056.1"/>
    <property type="molecule type" value="Genomic_DNA"/>
</dbReference>
<evidence type="ECO:0000259" key="11">
    <source>
        <dbReference type="Pfam" id="PF18072"/>
    </source>
</evidence>
<dbReference type="CDD" id="cd02203">
    <property type="entry name" value="PurL_repeat1"/>
    <property type="match status" value="1"/>
</dbReference>
<dbReference type="PANTHER" id="PTHR43555:SF1">
    <property type="entry name" value="PHOSPHORIBOSYLFORMYLGLYCINAMIDINE SYNTHASE SUBUNIT PURL"/>
    <property type="match status" value="1"/>
</dbReference>
<evidence type="ECO:0000256" key="2">
    <source>
        <dbReference type="ARBA" id="ARBA00022598"/>
    </source>
</evidence>
<name>A0A520KYT1_9EURY</name>
<keyword evidence="3 8" id="KW-0479">Metal-binding</keyword>
<feature type="binding site" evidence="8">
    <location>
        <position position="255"/>
    </location>
    <ligand>
        <name>substrate</name>
    </ligand>
</feature>
<feature type="binding site" evidence="8">
    <location>
        <position position="552"/>
    </location>
    <ligand>
        <name>ATP</name>
        <dbReference type="ChEBI" id="CHEBI:30616"/>
    </ligand>
</feature>
<proteinExistence type="inferred from homology"/>
<comment type="caution">
    <text evidence="12">The sequence shown here is derived from an EMBL/GenBank/DDBJ whole genome shotgun (WGS) entry which is preliminary data.</text>
</comment>
<dbReference type="GO" id="GO:0004642">
    <property type="term" value="F:phosphoribosylformylglycinamidine synthase activity"/>
    <property type="evidence" value="ECO:0007669"/>
    <property type="project" value="UniProtKB-UniRule"/>
</dbReference>
<comment type="caution">
    <text evidence="8">Lacks conserved residue(s) required for the propagation of feature annotation.</text>
</comment>
<keyword evidence="5 8" id="KW-0658">Purine biosynthesis</keyword>
<dbReference type="Pfam" id="PF02769">
    <property type="entry name" value="AIRS_C"/>
    <property type="match status" value="2"/>
</dbReference>
<feature type="active site" evidence="8">
    <location>
        <position position="65"/>
    </location>
</feature>
<dbReference type="AlphaFoldDB" id="A0A520KYT1"/>
<keyword evidence="6 8" id="KW-0067">ATP-binding</keyword>
<feature type="domain" description="Phosphoribosylformylglycinamidine synthase linker" evidence="11">
    <location>
        <begin position="20"/>
        <end position="69"/>
    </location>
</feature>
<feature type="domain" description="PurM-like N-terminal" evidence="9">
    <location>
        <begin position="90"/>
        <end position="205"/>
    </location>
</feature>
<feature type="domain" description="PurM-like C-terminal" evidence="10">
    <location>
        <begin position="593"/>
        <end position="742"/>
    </location>
</feature>
<keyword evidence="7 8" id="KW-0460">Magnesium</keyword>
<feature type="binding site" evidence="8">
    <location>
        <position position="109"/>
    </location>
    <ligand>
        <name>Mg(2+)</name>
        <dbReference type="ChEBI" id="CHEBI:18420"/>
        <label>1</label>
    </ligand>
</feature>
<feature type="binding site" evidence="8">
    <location>
        <position position="555"/>
    </location>
    <ligand>
        <name>substrate</name>
    </ligand>
</feature>
<dbReference type="Proteomes" id="UP000320766">
    <property type="component" value="Unassembled WGS sequence"/>
</dbReference>
<feature type="active site" description="Proton acceptor" evidence="8">
    <location>
        <position position="111"/>
    </location>
</feature>
<dbReference type="Pfam" id="PF18072">
    <property type="entry name" value="FGAR-AT_linker"/>
    <property type="match status" value="1"/>
</dbReference>
<dbReference type="InterPro" id="IPR036921">
    <property type="entry name" value="PurM-like_N_sf"/>
</dbReference>
<protein>
    <recommendedName>
        <fullName evidence="8">Phosphoribosylformylglycinamidine synthase subunit PurL</fullName>
        <shortName evidence="8">FGAM synthase</shortName>
        <ecNumber evidence="8">6.3.5.3</ecNumber>
    </recommendedName>
    <alternativeName>
        <fullName evidence="8">Formylglycinamide ribonucleotide amidotransferase subunit II</fullName>
        <shortName evidence="8">FGAR amidotransferase II</shortName>
        <shortName evidence="8">FGAR-AT II</shortName>
    </alternativeName>
    <alternativeName>
        <fullName evidence="8">Glutamine amidotransferase PurL</fullName>
    </alternativeName>
    <alternativeName>
        <fullName evidence="8">Phosphoribosylformylglycinamidine synthase subunit II</fullName>
    </alternativeName>
</protein>
<evidence type="ECO:0000259" key="9">
    <source>
        <dbReference type="Pfam" id="PF00586"/>
    </source>
</evidence>
<dbReference type="PIRSF" id="PIRSF001587">
    <property type="entry name" value="FGAM_synthase_II"/>
    <property type="match status" value="1"/>
</dbReference>
<dbReference type="InterPro" id="IPR016188">
    <property type="entry name" value="PurM-like_N"/>
</dbReference>
<sequence>MNTLHLVSEVDLIGSDDDYLRRISEDMGLGLSVGELKIIEDYFKKRGRNPTDIELQSLAQAWSEHCCYKSSKTLLKRYILIDVPQNILMGEDAGILEFNDEYAYAVAFESHNHPSNIEPYGGAATGIGGIVRDVVCMGATPVALIDPLFFDPLKGIKSKFLLNGVVSGISDYGNRIGVPTISGMVYFDEDYVSNCLVNVGCVGIVKKSEIIRSRAKEGDLFILVGGRTGRDGIHGVTFASAELSEKSEEDRGAVQLGDPITKEPLIHACLEANERGLLDGMKDLGGGGLSCVIGEMALAGGCGAEIELENVPLKEEGLKPWEILVSESQERMMLSVDPKNLKEVLGIFEGWDLLATVIGKATKGRSLNIRYGKEKIYEIDLNFLVDGVRYNRIYEIKNKEEKIERFNEPRNYEEIFSSILSSPNIASKESIIRRYDHEVGGRTVLKPLQGEIGFSSHGDASVIKPLEDSYKGLAITSDINPSFMKINPYKGSLSAVDEVCRNLVSVGSLPHSLADCLNFGNPEKPLVMGYFHESVRALGEIARELGLPYSSGNVSFYNETPEGSIPPTPVILGVGIIEDIRRSITSDIKGRNPIYLIGETREELGGSEYLKIIGVSGVVPDVNIKVLKRSIEAILKEMARGNIASCHDISEGGIAVCLAEMCMGGNIGANIDLSLMGEMIANRRFANLKISDFQMRSDIKLFSESNTRWIVEVNKKREEEFVEDLKDQGLGCTYLGKAGGDGIRISDKKKGLINIPLDKIRDIWGKGLEKFLR</sequence>
<keyword evidence="4 8" id="KW-0547">Nucleotide-binding</keyword>
<dbReference type="Gene3D" id="3.90.650.10">
    <property type="entry name" value="PurM-like C-terminal domain"/>
    <property type="match status" value="2"/>
</dbReference>
<dbReference type="SUPFAM" id="SSF55326">
    <property type="entry name" value="PurM N-terminal domain-like"/>
    <property type="match status" value="2"/>
</dbReference>
<dbReference type="GO" id="GO:0006189">
    <property type="term" value="P:'de novo' IMP biosynthetic process"/>
    <property type="evidence" value="ECO:0007669"/>
    <property type="project" value="UniProtKB-UniRule"/>
</dbReference>